<reference evidence="4 5" key="1">
    <citation type="journal article" date="2023" name="Hortic Res">
        <title>Pangenome of water caltrop reveals structural variations and asymmetric subgenome divergence after allopolyploidization.</title>
        <authorList>
            <person name="Zhang X."/>
            <person name="Chen Y."/>
            <person name="Wang L."/>
            <person name="Yuan Y."/>
            <person name="Fang M."/>
            <person name="Shi L."/>
            <person name="Lu R."/>
            <person name="Comes H.P."/>
            <person name="Ma Y."/>
            <person name="Chen Y."/>
            <person name="Huang G."/>
            <person name="Zhou Y."/>
            <person name="Zheng Z."/>
            <person name="Qiu Y."/>
        </authorList>
    </citation>
    <scope>NUCLEOTIDE SEQUENCE [LARGE SCALE GENOMIC DNA]</scope>
    <source>
        <strain evidence="4">F231</strain>
    </source>
</reference>
<dbReference type="InterPro" id="IPR027417">
    <property type="entry name" value="P-loop_NTPase"/>
</dbReference>
<keyword evidence="5" id="KW-1185">Reference proteome</keyword>
<dbReference type="InterPro" id="IPR058017">
    <property type="entry name" value="At3g28540-like_C"/>
</dbReference>
<dbReference type="AlphaFoldDB" id="A0AAN7KZ29"/>
<protein>
    <recommendedName>
        <fullName evidence="3">AAA+ ATPase domain-containing protein</fullName>
    </recommendedName>
</protein>
<dbReference type="PANTHER" id="PTHR23070">
    <property type="entry name" value="BCS1 AAA-TYPE ATPASE"/>
    <property type="match status" value="1"/>
</dbReference>
<dbReference type="PROSITE" id="PS00674">
    <property type="entry name" value="AAA"/>
    <property type="match status" value="1"/>
</dbReference>
<feature type="domain" description="AAA+ ATPase" evidence="3">
    <location>
        <begin position="245"/>
        <end position="372"/>
    </location>
</feature>
<dbReference type="SMART" id="SM00382">
    <property type="entry name" value="AAA"/>
    <property type="match status" value="1"/>
</dbReference>
<evidence type="ECO:0000256" key="2">
    <source>
        <dbReference type="RuleBase" id="RU003651"/>
    </source>
</evidence>
<keyword evidence="2" id="KW-0067">ATP-binding</keyword>
<comment type="similarity">
    <text evidence="1">Belongs to the AAA ATPase family. BCS1 subfamily.</text>
</comment>
<sequence>MLSLPENFAQPSRAVLSFAATLVLSTVALRLAVPDFAAPKHHRPVLVSDHRADKGLERTNAEPAIRRGNRLSEHQANTVGEPDRRAQAGAVIKFLPLQEDELVVTIDRGQELIDTFNGVKLKWVLVWGPAGSRPSPQKSDGKYSAARPEPRHFELRFPKRHRNLVLQFYLPWILRRAKEIGDERKAVKLHTVDFGGPNYWGSINLNHPATFETLAMDAGAKAELLEDLNAFVAGREYYKRAGRSWKRGYLLYGPPGTGKSSLVAAMANYLKFDVYDLDLNEVQCNSDLRRLLIGTGNKSIIVIEDINFSGDSKTSDGDKITLSGLLNFIDGLWSSCGDQRVIVFTTNHKDRLDPALLRPGRMDMHIHMSYCSFNGFKTLARNYLALAQDENPFFVEIERLLEVVQATPAEIAGELMKSRDPEIALRGLVKFLRGKLDESKL</sequence>
<evidence type="ECO:0000313" key="5">
    <source>
        <dbReference type="Proteomes" id="UP001346149"/>
    </source>
</evidence>
<keyword evidence="2" id="KW-0547">Nucleotide-binding</keyword>
<dbReference type="GO" id="GO:0016887">
    <property type="term" value="F:ATP hydrolysis activity"/>
    <property type="evidence" value="ECO:0007669"/>
    <property type="project" value="InterPro"/>
</dbReference>
<dbReference type="Gene3D" id="6.10.280.40">
    <property type="match status" value="1"/>
</dbReference>
<proteinExistence type="inferred from homology"/>
<organism evidence="4 5">
    <name type="scientific">Trapa natans</name>
    <name type="common">Water chestnut</name>
    <dbReference type="NCBI Taxonomy" id="22666"/>
    <lineage>
        <taxon>Eukaryota</taxon>
        <taxon>Viridiplantae</taxon>
        <taxon>Streptophyta</taxon>
        <taxon>Embryophyta</taxon>
        <taxon>Tracheophyta</taxon>
        <taxon>Spermatophyta</taxon>
        <taxon>Magnoliopsida</taxon>
        <taxon>eudicotyledons</taxon>
        <taxon>Gunneridae</taxon>
        <taxon>Pentapetalae</taxon>
        <taxon>rosids</taxon>
        <taxon>malvids</taxon>
        <taxon>Myrtales</taxon>
        <taxon>Lythraceae</taxon>
        <taxon>Trapa</taxon>
    </lineage>
</organism>
<evidence type="ECO:0000259" key="3">
    <source>
        <dbReference type="SMART" id="SM00382"/>
    </source>
</evidence>
<comment type="caution">
    <text evidence="4">The sequence shown here is derived from an EMBL/GenBank/DDBJ whole genome shotgun (WGS) entry which is preliminary data.</text>
</comment>
<gene>
    <name evidence="4" type="ORF">SAY86_006566</name>
</gene>
<dbReference type="Gene3D" id="3.40.50.300">
    <property type="entry name" value="P-loop containing nucleotide triphosphate hydrolases"/>
    <property type="match status" value="1"/>
</dbReference>
<accession>A0AAN7KZ29</accession>
<dbReference type="InterPro" id="IPR003593">
    <property type="entry name" value="AAA+_ATPase"/>
</dbReference>
<dbReference type="InterPro" id="IPR003959">
    <property type="entry name" value="ATPase_AAA_core"/>
</dbReference>
<dbReference type="CDD" id="cd19510">
    <property type="entry name" value="RecA-like_BCS1"/>
    <property type="match status" value="1"/>
</dbReference>
<evidence type="ECO:0000313" key="4">
    <source>
        <dbReference type="EMBL" id="KAK4779038.1"/>
    </source>
</evidence>
<dbReference type="GO" id="GO:0005524">
    <property type="term" value="F:ATP binding"/>
    <property type="evidence" value="ECO:0007669"/>
    <property type="project" value="UniProtKB-KW"/>
</dbReference>
<dbReference type="SUPFAM" id="SSF52540">
    <property type="entry name" value="P-loop containing nucleoside triphosphate hydrolases"/>
    <property type="match status" value="1"/>
</dbReference>
<dbReference type="InterPro" id="IPR003960">
    <property type="entry name" value="ATPase_AAA_CS"/>
</dbReference>
<dbReference type="InterPro" id="IPR050747">
    <property type="entry name" value="Mitochondrial_chaperone_BCS1"/>
</dbReference>
<dbReference type="Pfam" id="PF00004">
    <property type="entry name" value="AAA"/>
    <property type="match status" value="1"/>
</dbReference>
<dbReference type="EMBL" id="JAXQNO010000017">
    <property type="protein sequence ID" value="KAK4779038.1"/>
    <property type="molecule type" value="Genomic_DNA"/>
</dbReference>
<dbReference type="Pfam" id="PF25568">
    <property type="entry name" value="AAA_lid_At3g28540"/>
    <property type="match status" value="1"/>
</dbReference>
<evidence type="ECO:0000256" key="1">
    <source>
        <dbReference type="ARBA" id="ARBA00007448"/>
    </source>
</evidence>
<dbReference type="Proteomes" id="UP001346149">
    <property type="component" value="Unassembled WGS sequence"/>
</dbReference>
<name>A0AAN7KZ29_TRANT</name>